<dbReference type="SUPFAM" id="SSF53098">
    <property type="entry name" value="Ribonuclease H-like"/>
    <property type="match status" value="1"/>
</dbReference>
<dbReference type="PANTHER" id="PTHR45835">
    <property type="entry name" value="YALI0A06105P"/>
    <property type="match status" value="1"/>
</dbReference>
<feature type="domain" description="Integrase catalytic" evidence="1">
    <location>
        <begin position="29"/>
        <end position="194"/>
    </location>
</feature>
<accession>A0AAQ3SIT2</accession>
<keyword evidence="3" id="KW-1185">Reference proteome</keyword>
<dbReference type="PANTHER" id="PTHR45835:SF99">
    <property type="entry name" value="CHROMO DOMAIN-CONTAINING PROTEIN-RELATED"/>
    <property type="match status" value="1"/>
</dbReference>
<dbReference type="GO" id="GO:0003676">
    <property type="term" value="F:nucleic acid binding"/>
    <property type="evidence" value="ECO:0007669"/>
    <property type="project" value="InterPro"/>
</dbReference>
<dbReference type="AlphaFoldDB" id="A0AAQ3SIT2"/>
<proteinExistence type="predicted"/>
<dbReference type="Gene3D" id="3.30.420.10">
    <property type="entry name" value="Ribonuclease H-like superfamily/Ribonuclease H"/>
    <property type="match status" value="1"/>
</dbReference>
<dbReference type="InterPro" id="IPR001584">
    <property type="entry name" value="Integrase_cat-core"/>
</dbReference>
<evidence type="ECO:0000259" key="1">
    <source>
        <dbReference type="PROSITE" id="PS50994"/>
    </source>
</evidence>
<dbReference type="EMBL" id="CP144745">
    <property type="protein sequence ID" value="WVZ50895.1"/>
    <property type="molecule type" value="Genomic_DNA"/>
</dbReference>
<name>A0AAQ3SIT2_PASNO</name>
<feature type="non-terminal residue" evidence="2">
    <location>
        <position position="367"/>
    </location>
</feature>
<organism evidence="2 3">
    <name type="scientific">Paspalum notatum var. saurae</name>
    <dbReference type="NCBI Taxonomy" id="547442"/>
    <lineage>
        <taxon>Eukaryota</taxon>
        <taxon>Viridiplantae</taxon>
        <taxon>Streptophyta</taxon>
        <taxon>Embryophyta</taxon>
        <taxon>Tracheophyta</taxon>
        <taxon>Spermatophyta</taxon>
        <taxon>Magnoliopsida</taxon>
        <taxon>Liliopsida</taxon>
        <taxon>Poales</taxon>
        <taxon>Poaceae</taxon>
        <taxon>PACMAD clade</taxon>
        <taxon>Panicoideae</taxon>
        <taxon>Andropogonodae</taxon>
        <taxon>Paspaleae</taxon>
        <taxon>Paspalinae</taxon>
        <taxon>Paspalum</taxon>
    </lineage>
</organism>
<dbReference type="Proteomes" id="UP001341281">
    <property type="component" value="Chromosome 01"/>
</dbReference>
<dbReference type="PROSITE" id="PS50994">
    <property type="entry name" value="INTEGRASE"/>
    <property type="match status" value="1"/>
</dbReference>
<dbReference type="FunFam" id="3.30.420.10:FF:000032">
    <property type="entry name" value="Retrovirus-related Pol polyprotein from transposon 297-like Protein"/>
    <property type="match status" value="1"/>
</dbReference>
<sequence length="367" mass="42078">MKADIANHVAQCDVCQRVKADHQKPAELLQPLPIPTWKWDEVGMDFVIGLPRTKKGNDAIWVIVDRLTKNAHFIPVKTIYGGAKLAQLYIENVVRLHGVPSRIVSDRGTQFTSKFWKSLHEALGTNLDFSSAYHPQTDGQTERVNQVMEDMLRACVLTYGKDWESSLPYAEFSYNNGYQASLGMAPFEALYGRKCRTPLIWAEDKEQAPTGPALLKEAEEKIEEIRQKSYADRRRRELSFEIGDLVYLKVSLIRGTRRFQLPESMSDIHNVFHVSQLKKCLKEPVKQVGLDTLELQPGLRYKEIPIKILDTGVKKTRRSAIKICRLLWSCHGEEESTWEREDALREECPHLFEAQQNLGDEIPSKWG</sequence>
<reference evidence="2 3" key="1">
    <citation type="submission" date="2024-02" db="EMBL/GenBank/DDBJ databases">
        <title>High-quality chromosome-scale genome assembly of Pensacola bahiagrass (Paspalum notatum Flugge var. saurae).</title>
        <authorList>
            <person name="Vega J.M."/>
            <person name="Podio M."/>
            <person name="Orjuela J."/>
            <person name="Siena L.A."/>
            <person name="Pessino S.C."/>
            <person name="Combes M.C."/>
            <person name="Mariac C."/>
            <person name="Albertini E."/>
            <person name="Pupilli F."/>
            <person name="Ortiz J.P.A."/>
            <person name="Leblanc O."/>
        </authorList>
    </citation>
    <scope>NUCLEOTIDE SEQUENCE [LARGE SCALE GENOMIC DNA]</scope>
    <source>
        <strain evidence="2">R1</strain>
        <tissue evidence="2">Leaf</tissue>
    </source>
</reference>
<gene>
    <name evidence="2" type="ORF">U9M48_002102</name>
</gene>
<dbReference type="InterPro" id="IPR012337">
    <property type="entry name" value="RNaseH-like_sf"/>
</dbReference>
<evidence type="ECO:0000313" key="3">
    <source>
        <dbReference type="Proteomes" id="UP001341281"/>
    </source>
</evidence>
<protein>
    <recommendedName>
        <fullName evidence="1">Integrase catalytic domain-containing protein</fullName>
    </recommendedName>
</protein>
<evidence type="ECO:0000313" key="2">
    <source>
        <dbReference type="EMBL" id="WVZ50895.1"/>
    </source>
</evidence>
<dbReference type="InterPro" id="IPR036397">
    <property type="entry name" value="RNaseH_sf"/>
</dbReference>
<dbReference type="GO" id="GO:0015074">
    <property type="term" value="P:DNA integration"/>
    <property type="evidence" value="ECO:0007669"/>
    <property type="project" value="InterPro"/>
</dbReference>